<evidence type="ECO:0000313" key="3">
    <source>
        <dbReference type="EMBL" id="RDW82270.1"/>
    </source>
</evidence>
<feature type="coiled-coil region" evidence="1">
    <location>
        <begin position="553"/>
        <end position="580"/>
    </location>
</feature>
<accession>A0A3D8S7U6</accession>
<feature type="region of interest" description="Disordered" evidence="2">
    <location>
        <begin position="53"/>
        <end position="73"/>
    </location>
</feature>
<evidence type="ECO:0000256" key="1">
    <source>
        <dbReference type="SAM" id="Coils"/>
    </source>
</evidence>
<dbReference type="EMBL" id="PDLM01000003">
    <property type="protein sequence ID" value="RDW82270.1"/>
    <property type="molecule type" value="Genomic_DNA"/>
</dbReference>
<comment type="caution">
    <text evidence="3">The sequence shown here is derived from an EMBL/GenBank/DDBJ whole genome shotgun (WGS) entry which is preliminary data.</text>
</comment>
<dbReference type="AlphaFoldDB" id="A0A3D8S7U6"/>
<proteinExistence type="predicted"/>
<reference evidence="3 4" key="1">
    <citation type="journal article" date="2018" name="IMA Fungus">
        <title>IMA Genome-F 9: Draft genome sequence of Annulohypoxylon stygium, Aspergillus mulundensis, Berkeleyomyces basicola (syn. Thielaviopsis basicola), Ceratocystis smalleyi, two Cercospora beticola strains, Coleophoma cylindrospora, Fusarium fracticaudum, Phialophora cf. hyalina, and Morchella septimelata.</title>
        <authorList>
            <person name="Wingfield B.D."/>
            <person name="Bills G.F."/>
            <person name="Dong Y."/>
            <person name="Huang W."/>
            <person name="Nel W.J."/>
            <person name="Swalarsk-Parry B.S."/>
            <person name="Vaghefi N."/>
            <person name="Wilken P.M."/>
            <person name="An Z."/>
            <person name="de Beer Z.W."/>
            <person name="De Vos L."/>
            <person name="Chen L."/>
            <person name="Duong T.A."/>
            <person name="Gao Y."/>
            <person name="Hammerbacher A."/>
            <person name="Kikkert J.R."/>
            <person name="Li Y."/>
            <person name="Li H."/>
            <person name="Li K."/>
            <person name="Li Q."/>
            <person name="Liu X."/>
            <person name="Ma X."/>
            <person name="Naidoo K."/>
            <person name="Pethybridge S.J."/>
            <person name="Sun J."/>
            <person name="Steenkamp E.T."/>
            <person name="van der Nest M.A."/>
            <person name="van Wyk S."/>
            <person name="Wingfield M.J."/>
            <person name="Xiong C."/>
            <person name="Yue Q."/>
            <person name="Zhang X."/>
        </authorList>
    </citation>
    <scope>NUCLEOTIDE SEQUENCE [LARGE SCALE GENOMIC DNA]</scope>
    <source>
        <strain evidence="3 4">BP6252</strain>
    </source>
</reference>
<feature type="compositionally biased region" description="Polar residues" evidence="2">
    <location>
        <begin position="57"/>
        <end position="70"/>
    </location>
</feature>
<keyword evidence="4" id="KW-1185">Reference proteome</keyword>
<protein>
    <submittedName>
        <fullName evidence="3">Uncharacterized protein</fullName>
    </submittedName>
</protein>
<evidence type="ECO:0000313" key="4">
    <source>
        <dbReference type="Proteomes" id="UP000256645"/>
    </source>
</evidence>
<keyword evidence="1" id="KW-0175">Coiled coil</keyword>
<dbReference type="Proteomes" id="UP000256645">
    <property type="component" value="Unassembled WGS sequence"/>
</dbReference>
<gene>
    <name evidence="3" type="ORF">BP6252_03382</name>
</gene>
<feature type="coiled-coil region" evidence="1">
    <location>
        <begin position="491"/>
        <end position="525"/>
    </location>
</feature>
<organism evidence="3 4">
    <name type="scientific">Coleophoma cylindrospora</name>
    <dbReference type="NCBI Taxonomy" id="1849047"/>
    <lineage>
        <taxon>Eukaryota</taxon>
        <taxon>Fungi</taxon>
        <taxon>Dikarya</taxon>
        <taxon>Ascomycota</taxon>
        <taxon>Pezizomycotina</taxon>
        <taxon>Leotiomycetes</taxon>
        <taxon>Helotiales</taxon>
        <taxon>Dermateaceae</taxon>
        <taxon>Coleophoma</taxon>
    </lineage>
</organism>
<evidence type="ECO:0000256" key="2">
    <source>
        <dbReference type="SAM" id="MobiDB-lite"/>
    </source>
</evidence>
<dbReference type="OrthoDB" id="3431248at2759"/>
<name>A0A3D8S7U6_9HELO</name>
<sequence>MDDKLDSNGLRLPQTTKIHHTENKIPVGPFQHRPTVRRMVDRISSGQYIPVEHAKQPASTVDSPTASSEHAPTKPAIAATSTLVPVSPEHFNTTEAYVFMTSNMLTAYADMRGELRDHGGPLWKAECLKIVQDPNWNPAAPHHFPDEWYWTLPSHFRRSSNEFGEDGDRIPQGTMMVYTHASMRSRPQQFKGQDWRTGAESRDFARRASSIDCCKSQNYDQARKALACEQHRHRWQYNRPSSWIDPDAASGDGRLDELGHNPPSALHLLASEAPGPRILSEEEEDENFRYMVDYLSDDEGDPRDPTRTDIDPYSFLCWATGAVRGSRYVEESAEVLQQSPQRFKRIRGTPSPKKLERPRLQWDLETGTPLSGSYEVDSNPSPLWSPQGINMSLRPSTFSRSQPLVNIGLEKAAFGHPQHLHSSLGEGARTIRIVSSEAAIEALATGKDKVSGAVLWESYKQRMAQLQEEFFPAYEEYQTVTATLDEVFAKRKDLSRSVAFLRERVQKREQEKADLEAALEASHRESKRHEYLQMLEEQEETVIHDTNRIQETNEIMKEEIMRVSAEIESLENEKAVLLEKLQVD</sequence>